<protein>
    <submittedName>
        <fullName evidence="5">Uncharacterized protein</fullName>
    </submittedName>
</protein>
<feature type="non-terminal residue" evidence="5">
    <location>
        <position position="1"/>
    </location>
</feature>
<keyword evidence="3" id="KW-0337">GPI-anchor biosynthesis</keyword>
<dbReference type="AlphaFoldDB" id="A0A1E7FWB6"/>
<proteinExistence type="inferred from homology"/>
<dbReference type="PANTHER" id="PTHR48067:SF1">
    <property type="entry name" value="GPI-ANCHOR TRANSAMIDASE"/>
    <property type="match status" value="1"/>
</dbReference>
<evidence type="ECO:0000256" key="1">
    <source>
        <dbReference type="ARBA" id="ARBA00004687"/>
    </source>
</evidence>
<dbReference type="InterPro" id="IPR028361">
    <property type="entry name" value="GPI_transamidase"/>
</dbReference>
<dbReference type="KEGG" id="fcy:FRACYDRAFT_158103"/>
<evidence type="ECO:0000256" key="4">
    <source>
        <dbReference type="ARBA" id="ARBA00022729"/>
    </source>
</evidence>
<dbReference type="Gene3D" id="3.40.50.1460">
    <property type="match status" value="1"/>
</dbReference>
<dbReference type="GO" id="GO:0006508">
    <property type="term" value="P:proteolysis"/>
    <property type="evidence" value="ECO:0007669"/>
    <property type="project" value="InterPro"/>
</dbReference>
<gene>
    <name evidence="5" type="ORF">FRACYDRAFT_158103</name>
</gene>
<comment type="similarity">
    <text evidence="2">Belongs to the peptidase C13 family.</text>
</comment>
<keyword evidence="4" id="KW-0732">Signal</keyword>
<evidence type="ECO:0000313" key="6">
    <source>
        <dbReference type="Proteomes" id="UP000095751"/>
    </source>
</evidence>
<dbReference type="GO" id="GO:0016255">
    <property type="term" value="P:attachment of GPI anchor to protein"/>
    <property type="evidence" value="ECO:0007669"/>
    <property type="project" value="InterPro"/>
</dbReference>
<dbReference type="InParanoid" id="A0A1E7FWB6"/>
<evidence type="ECO:0000256" key="2">
    <source>
        <dbReference type="ARBA" id="ARBA00009941"/>
    </source>
</evidence>
<dbReference type="InterPro" id="IPR001096">
    <property type="entry name" value="Peptidase_C13"/>
</dbReference>
<organism evidence="5 6">
    <name type="scientific">Fragilariopsis cylindrus CCMP1102</name>
    <dbReference type="NCBI Taxonomy" id="635003"/>
    <lineage>
        <taxon>Eukaryota</taxon>
        <taxon>Sar</taxon>
        <taxon>Stramenopiles</taxon>
        <taxon>Ochrophyta</taxon>
        <taxon>Bacillariophyta</taxon>
        <taxon>Bacillariophyceae</taxon>
        <taxon>Bacillariophycidae</taxon>
        <taxon>Bacillariales</taxon>
        <taxon>Bacillariaceae</taxon>
        <taxon>Fragilariopsis</taxon>
    </lineage>
</organism>
<dbReference type="Pfam" id="PF01650">
    <property type="entry name" value="Peptidase_C13"/>
    <property type="match status" value="1"/>
</dbReference>
<dbReference type="PRINTS" id="PR00776">
    <property type="entry name" value="HEMOGLOBNASE"/>
</dbReference>
<name>A0A1E7FWB6_9STRA</name>
<sequence length="258" mass="29500">TNIHAMIVSSSRYWFNYRHAINALGMYEIYRRNGIPDENIILMIADEYATNARNPYKNRMHATGIHRPSWYSNYTEIDYRGSDVTVQMFMDALLGDAPKSLHNLNEESKLMIYVTGHGGDQFFKFQDEEELMAQDIANLMDRMYEEKKFGTALFIADTCQAFTLFDKVTTPNVLALGTSLIGESAYAHHTDKDLGLAVIERWTHAFLANYEKSNPDSTLHEAMFSPSEKKILGSVVGLKDDTSHRKFNDTKLSYFFGT</sequence>
<dbReference type="OrthoDB" id="192611at2759"/>
<reference evidence="5 6" key="1">
    <citation type="submission" date="2016-09" db="EMBL/GenBank/DDBJ databases">
        <title>Extensive genetic diversity and differential bi-allelic expression allows diatom success in the polar Southern Ocean.</title>
        <authorList>
            <consortium name="DOE Joint Genome Institute"/>
            <person name="Mock T."/>
            <person name="Otillar R.P."/>
            <person name="Strauss J."/>
            <person name="Dupont C."/>
            <person name="Frickenhaus S."/>
            <person name="Maumus F."/>
            <person name="Mcmullan M."/>
            <person name="Sanges R."/>
            <person name="Schmutz J."/>
            <person name="Toseland A."/>
            <person name="Valas R."/>
            <person name="Veluchamy A."/>
            <person name="Ward B.J."/>
            <person name="Allen A."/>
            <person name="Barry K."/>
            <person name="Falciatore A."/>
            <person name="Ferrante M."/>
            <person name="Fortunato A.E."/>
            <person name="Gloeckner G."/>
            <person name="Gruber A."/>
            <person name="Hipkin R."/>
            <person name="Janech M."/>
            <person name="Kroth P."/>
            <person name="Leese F."/>
            <person name="Lindquist E."/>
            <person name="Lyon B.R."/>
            <person name="Martin J."/>
            <person name="Mayer C."/>
            <person name="Parker M."/>
            <person name="Quesneville H."/>
            <person name="Raymond J."/>
            <person name="Uhlig C."/>
            <person name="Valentin K.U."/>
            <person name="Worden A.Z."/>
            <person name="Armbrust E.V."/>
            <person name="Bowler C."/>
            <person name="Green B."/>
            <person name="Moulton V."/>
            <person name="Van Oosterhout C."/>
            <person name="Grigoriev I."/>
        </authorList>
    </citation>
    <scope>NUCLEOTIDE SEQUENCE [LARGE SCALE GENOMIC DNA]</scope>
    <source>
        <strain evidence="5 6">CCMP1102</strain>
    </source>
</reference>
<dbReference type="PANTHER" id="PTHR48067">
    <property type="entry name" value="GPI-ANCHOR TRANSAMIDASE"/>
    <property type="match status" value="1"/>
</dbReference>
<evidence type="ECO:0000256" key="3">
    <source>
        <dbReference type="ARBA" id="ARBA00022502"/>
    </source>
</evidence>
<dbReference type="GO" id="GO:0006506">
    <property type="term" value="P:GPI anchor biosynthetic process"/>
    <property type="evidence" value="ECO:0007669"/>
    <property type="project" value="UniProtKB-UniPathway"/>
</dbReference>
<keyword evidence="6" id="KW-1185">Reference proteome</keyword>
<dbReference type="UniPathway" id="UPA00196"/>
<accession>A0A1E7FWB6</accession>
<dbReference type="Proteomes" id="UP000095751">
    <property type="component" value="Unassembled WGS sequence"/>
</dbReference>
<evidence type="ECO:0000313" key="5">
    <source>
        <dbReference type="EMBL" id="OEU22458.1"/>
    </source>
</evidence>
<comment type="pathway">
    <text evidence="1">Glycolipid biosynthesis; glycosylphosphatidylinositol-anchor biosynthesis.</text>
</comment>
<feature type="non-terminal residue" evidence="5">
    <location>
        <position position="258"/>
    </location>
</feature>
<dbReference type="GO" id="GO:0003923">
    <property type="term" value="F:GPI-anchor transamidase activity"/>
    <property type="evidence" value="ECO:0007669"/>
    <property type="project" value="InterPro"/>
</dbReference>
<dbReference type="GO" id="GO:0042765">
    <property type="term" value="C:GPI-anchor transamidase complex"/>
    <property type="evidence" value="ECO:0007669"/>
    <property type="project" value="InterPro"/>
</dbReference>
<dbReference type="EMBL" id="KV784353">
    <property type="protein sequence ID" value="OEU22458.1"/>
    <property type="molecule type" value="Genomic_DNA"/>
</dbReference>